<proteinExistence type="inferred from homology"/>
<protein>
    <recommendedName>
        <fullName evidence="3">Sulfotransferase</fullName>
        <ecNumber evidence="3">2.8.2.-</ecNumber>
    </recommendedName>
</protein>
<keyword evidence="6" id="KW-1185">Reference proteome</keyword>
<dbReference type="Pfam" id="PF00685">
    <property type="entry name" value="Sulfotransfer_1"/>
    <property type="match status" value="1"/>
</dbReference>
<dbReference type="EMBL" id="CAMGYJ010000009">
    <property type="protein sequence ID" value="CAI0545410.1"/>
    <property type="molecule type" value="Genomic_DNA"/>
</dbReference>
<name>A0AAV0QIN3_9ROSI</name>
<dbReference type="Proteomes" id="UP001154282">
    <property type="component" value="Unassembled WGS sequence"/>
</dbReference>
<dbReference type="AlphaFoldDB" id="A0AAV0QIN3"/>
<organism evidence="5 6">
    <name type="scientific">Linum tenue</name>
    <dbReference type="NCBI Taxonomy" id="586396"/>
    <lineage>
        <taxon>Eukaryota</taxon>
        <taxon>Viridiplantae</taxon>
        <taxon>Streptophyta</taxon>
        <taxon>Embryophyta</taxon>
        <taxon>Tracheophyta</taxon>
        <taxon>Spermatophyta</taxon>
        <taxon>Magnoliopsida</taxon>
        <taxon>eudicotyledons</taxon>
        <taxon>Gunneridae</taxon>
        <taxon>Pentapetalae</taxon>
        <taxon>rosids</taxon>
        <taxon>fabids</taxon>
        <taxon>Malpighiales</taxon>
        <taxon>Linaceae</taxon>
        <taxon>Linum</taxon>
    </lineage>
</organism>
<comment type="caution">
    <text evidence="5">The sequence shown here is derived from an EMBL/GenBank/DDBJ whole genome shotgun (WGS) entry which is preliminary data.</text>
</comment>
<accession>A0AAV0QIN3</accession>
<dbReference type="EC" id="2.8.2.-" evidence="3"/>
<dbReference type="GO" id="GO:0008146">
    <property type="term" value="F:sulfotransferase activity"/>
    <property type="evidence" value="ECO:0007669"/>
    <property type="project" value="InterPro"/>
</dbReference>
<evidence type="ECO:0000256" key="1">
    <source>
        <dbReference type="ARBA" id="ARBA00005771"/>
    </source>
</evidence>
<evidence type="ECO:0000313" key="6">
    <source>
        <dbReference type="Proteomes" id="UP001154282"/>
    </source>
</evidence>
<evidence type="ECO:0000313" key="5">
    <source>
        <dbReference type="EMBL" id="CAI0545410.1"/>
    </source>
</evidence>
<sequence>MSKTEQQKSTAADEGIKQLVSTLPTKPDCNSTTNLLYQYQGFWYHQFYLEHLIAAQTHFTPEPNSTILCSYPKTGTTWLKALSFAITTRTHYPPSQSPLLSRFPHDCVPFFELAPSVARNKLLVATHIPYTSLPAAAAAASGCKLAYICRDPKDVVVSLWQFQRKQKKEEDDDGDADMGIEEAFEQFCEGNSVAGPYWDHVLGYWRASLEFPERVLFVRYEELKRETERCVKALADFLGCGFSLEEEKQGIVQGIIDLCSIESLKGLDVTKNGRFAPTESMPYTIHNSSFYRKGEVGDWRNFLTEEMGARLDKIMADRFAGSGLGLWFSASNQETTN</sequence>
<dbReference type="SUPFAM" id="SSF52540">
    <property type="entry name" value="P-loop containing nucleoside triphosphate hydrolases"/>
    <property type="match status" value="1"/>
</dbReference>
<evidence type="ECO:0000256" key="2">
    <source>
        <dbReference type="ARBA" id="ARBA00022679"/>
    </source>
</evidence>
<dbReference type="InterPro" id="IPR000863">
    <property type="entry name" value="Sulfotransferase_dom"/>
</dbReference>
<dbReference type="Gene3D" id="3.40.50.300">
    <property type="entry name" value="P-loop containing nucleotide triphosphate hydrolases"/>
    <property type="match status" value="1"/>
</dbReference>
<evidence type="ECO:0000259" key="4">
    <source>
        <dbReference type="Pfam" id="PF00685"/>
    </source>
</evidence>
<keyword evidence="2 3" id="KW-0808">Transferase</keyword>
<feature type="domain" description="Sulfotransferase" evidence="4">
    <location>
        <begin position="65"/>
        <end position="322"/>
    </location>
</feature>
<reference evidence="5" key="1">
    <citation type="submission" date="2022-08" db="EMBL/GenBank/DDBJ databases">
        <authorList>
            <person name="Gutierrez-Valencia J."/>
        </authorList>
    </citation>
    <scope>NUCLEOTIDE SEQUENCE</scope>
</reference>
<dbReference type="PANTHER" id="PTHR11783">
    <property type="entry name" value="SULFOTRANSFERASE SULT"/>
    <property type="match status" value="1"/>
</dbReference>
<comment type="similarity">
    <text evidence="1 3">Belongs to the sulfotransferase 1 family.</text>
</comment>
<evidence type="ECO:0000256" key="3">
    <source>
        <dbReference type="RuleBase" id="RU361155"/>
    </source>
</evidence>
<gene>
    <name evidence="5" type="ORF">LITE_LOCUS43574</name>
</gene>
<dbReference type="InterPro" id="IPR027417">
    <property type="entry name" value="P-loop_NTPase"/>
</dbReference>